<evidence type="ECO:0000313" key="2">
    <source>
        <dbReference type="EMBL" id="ETE61517.1"/>
    </source>
</evidence>
<gene>
    <name evidence="2" type="primary">MBD1</name>
    <name evidence="2" type="ORF">L345_12730</name>
</gene>
<name>V8NJ18_OPHHA</name>
<dbReference type="Gene3D" id="3.30.890.10">
    <property type="entry name" value="Methyl-cpg-binding Protein 2, Chain A"/>
    <property type="match status" value="1"/>
</dbReference>
<dbReference type="AlphaFoldDB" id="V8NJ18"/>
<reference evidence="2 3" key="1">
    <citation type="journal article" date="2013" name="Proc. Natl. Acad. Sci. U.S.A.">
        <title>The king cobra genome reveals dynamic gene evolution and adaptation in the snake venom system.</title>
        <authorList>
            <person name="Vonk F.J."/>
            <person name="Casewell N.R."/>
            <person name="Henkel C.V."/>
            <person name="Heimberg A.M."/>
            <person name="Jansen H.J."/>
            <person name="McCleary R.J."/>
            <person name="Kerkkamp H.M."/>
            <person name="Vos R.A."/>
            <person name="Guerreiro I."/>
            <person name="Calvete J.J."/>
            <person name="Wuster W."/>
            <person name="Woods A.E."/>
            <person name="Logan J.M."/>
            <person name="Harrison R.A."/>
            <person name="Castoe T.A."/>
            <person name="de Koning A.P."/>
            <person name="Pollock D.D."/>
            <person name="Yandell M."/>
            <person name="Calderon D."/>
            <person name="Renjifo C."/>
            <person name="Currier R.B."/>
            <person name="Salgado D."/>
            <person name="Pla D."/>
            <person name="Sanz L."/>
            <person name="Hyder A.S."/>
            <person name="Ribeiro J.M."/>
            <person name="Arntzen J.W."/>
            <person name="van den Thillart G.E."/>
            <person name="Boetzer M."/>
            <person name="Pirovano W."/>
            <person name="Dirks R.P."/>
            <person name="Spaink H.P."/>
            <person name="Duboule D."/>
            <person name="McGlinn E."/>
            <person name="Kini R.M."/>
            <person name="Richardson M.K."/>
        </authorList>
    </citation>
    <scope>NUCLEOTIDE SEQUENCE</scope>
    <source>
        <tissue evidence="2">Blood</tissue>
    </source>
</reference>
<dbReference type="GO" id="GO:0003677">
    <property type="term" value="F:DNA binding"/>
    <property type="evidence" value="ECO:0007669"/>
    <property type="project" value="InterPro"/>
</dbReference>
<dbReference type="Proteomes" id="UP000018936">
    <property type="component" value="Unassembled WGS sequence"/>
</dbReference>
<evidence type="ECO:0000313" key="3">
    <source>
        <dbReference type="Proteomes" id="UP000018936"/>
    </source>
</evidence>
<feature type="domain" description="MBD" evidence="1">
    <location>
        <begin position="2"/>
        <end position="28"/>
    </location>
</feature>
<proteinExistence type="predicted"/>
<comment type="caution">
    <text evidence="2">The sequence shown here is derived from an EMBL/GenBank/DDBJ whole genome shotgun (WGS) entry which is preliminary data.</text>
</comment>
<dbReference type="Pfam" id="PF01429">
    <property type="entry name" value="MBD"/>
    <property type="match status" value="1"/>
</dbReference>
<feature type="non-terminal residue" evidence="2">
    <location>
        <position position="1"/>
    </location>
</feature>
<organism evidence="2 3">
    <name type="scientific">Ophiophagus hannah</name>
    <name type="common">King cobra</name>
    <name type="synonym">Naja hannah</name>
    <dbReference type="NCBI Taxonomy" id="8665"/>
    <lineage>
        <taxon>Eukaryota</taxon>
        <taxon>Metazoa</taxon>
        <taxon>Chordata</taxon>
        <taxon>Craniata</taxon>
        <taxon>Vertebrata</taxon>
        <taxon>Euteleostomi</taxon>
        <taxon>Lepidosauria</taxon>
        <taxon>Squamata</taxon>
        <taxon>Bifurcata</taxon>
        <taxon>Unidentata</taxon>
        <taxon>Episquamata</taxon>
        <taxon>Toxicofera</taxon>
        <taxon>Serpentes</taxon>
        <taxon>Colubroidea</taxon>
        <taxon>Elapidae</taxon>
        <taxon>Elapinae</taxon>
        <taxon>Ophiophagus</taxon>
    </lineage>
</organism>
<sequence length="246" mass="26949">MTDGWVDCPSLGPGWKRREVLRKSGTRTAPSIHDWEVLQSLLGRLGLLLSVPSLAQPSRLSGLDFAALNLRSLTIFSFQSKAVGTCKYFFGVFFAPSTGASFSHVSSPFSVTAPFKPRAVSPLSGDCFFHLFFPVGFPSWGPSPLTKPPTSARPPTPAGFPSWGLLPLPIHQRQTPAMLRTCQVATNVCLSAILTAWRISRRIGTVAILEAFHKASILTFVLWLLRFPFLGTSVELQALYKIIFIS</sequence>
<dbReference type="EMBL" id="AZIM01003858">
    <property type="protein sequence ID" value="ETE61517.1"/>
    <property type="molecule type" value="Genomic_DNA"/>
</dbReference>
<dbReference type="InterPro" id="IPR001739">
    <property type="entry name" value="Methyl_CpG_DNA-bd"/>
</dbReference>
<accession>V8NJ18</accession>
<protein>
    <submittedName>
        <fullName evidence="2">Methyl-CpG-binding domain protein 1</fullName>
    </submittedName>
</protein>
<keyword evidence="3" id="KW-1185">Reference proteome</keyword>
<dbReference type="OrthoDB" id="10072024at2759"/>
<evidence type="ECO:0000259" key="1">
    <source>
        <dbReference type="Pfam" id="PF01429"/>
    </source>
</evidence>